<dbReference type="RefSeq" id="WP_179423146.1">
    <property type="nucleotide sequence ID" value="NZ_BAAAMP010000002.1"/>
</dbReference>
<comment type="caution">
    <text evidence="2">The sequence shown here is derived from an EMBL/GenBank/DDBJ whole genome shotgun (WGS) entry which is preliminary data.</text>
</comment>
<sequence>MARSTVAAIDCGTNSIRLLIAEIEGDAKTDLLREMRVVRLGQGVDETGTLAPEAVERTLEACREYGGVIDAMGVDVVSFAATSAMRDADNAADFSDRVEEILGVRPRVLTGEEEARASFEGATGDVAEALTAVIDLGGGSTEVVQGLGAPTFSHSFDLGSVRMTERFLLTDPPSVAEVTACMTHLDAVLAPVLSRLEPSDEIVGVAGTITTIAAHSLALPSYDSEVIHQARIHVDDVRAACGSLMQMPVADRRALPYMHPGRADVIAGGALILDRVLEHLPRTIEELVVSEQDILDGIAWAAAREVA</sequence>
<dbReference type="EC" id="3.6.1.40" evidence="3"/>
<dbReference type="GO" id="GO:0004309">
    <property type="term" value="F:exopolyphosphatase activity"/>
    <property type="evidence" value="ECO:0007669"/>
    <property type="project" value="UniProtKB-EC"/>
</dbReference>
<dbReference type="InterPro" id="IPR003695">
    <property type="entry name" value="Ppx_GppA_N"/>
</dbReference>
<dbReference type="Proteomes" id="UP000587211">
    <property type="component" value="Unassembled WGS sequence"/>
</dbReference>
<accession>A0A8I0FUZ2</accession>
<dbReference type="Gene3D" id="3.30.420.150">
    <property type="entry name" value="Exopolyphosphatase. Domain 2"/>
    <property type="match status" value="1"/>
</dbReference>
<dbReference type="Proteomes" id="UP000659061">
    <property type="component" value="Unassembled WGS sequence"/>
</dbReference>
<dbReference type="InterPro" id="IPR050273">
    <property type="entry name" value="GppA/Ppx_hydrolase"/>
</dbReference>
<dbReference type="PANTHER" id="PTHR30005:SF13">
    <property type="entry name" value="EXOPOLYPHOSPHATASE 2"/>
    <property type="match status" value="1"/>
</dbReference>
<evidence type="ECO:0000313" key="5">
    <source>
        <dbReference type="Proteomes" id="UP000659061"/>
    </source>
</evidence>
<dbReference type="SUPFAM" id="SSF53067">
    <property type="entry name" value="Actin-like ATPase domain"/>
    <property type="match status" value="2"/>
</dbReference>
<feature type="domain" description="Ppx/GppA phosphatase N-terminal" evidence="1">
    <location>
        <begin position="20"/>
        <end position="283"/>
    </location>
</feature>
<dbReference type="InterPro" id="IPR043129">
    <property type="entry name" value="ATPase_NBD"/>
</dbReference>
<organism evidence="2 5">
    <name type="scientific">Aeromicrobium tamlense</name>
    <dbReference type="NCBI Taxonomy" id="375541"/>
    <lineage>
        <taxon>Bacteria</taxon>
        <taxon>Bacillati</taxon>
        <taxon>Actinomycetota</taxon>
        <taxon>Actinomycetes</taxon>
        <taxon>Propionibacteriales</taxon>
        <taxon>Nocardioidaceae</taxon>
        <taxon>Aeromicrobium</taxon>
    </lineage>
</organism>
<evidence type="ECO:0000313" key="2">
    <source>
        <dbReference type="EMBL" id="MBD1269073.1"/>
    </source>
</evidence>
<proteinExistence type="predicted"/>
<keyword evidence="4" id="KW-1185">Reference proteome</keyword>
<evidence type="ECO:0000259" key="1">
    <source>
        <dbReference type="Pfam" id="PF02541"/>
    </source>
</evidence>
<dbReference type="Pfam" id="PF02541">
    <property type="entry name" value="Ppx-GppA"/>
    <property type="match status" value="1"/>
</dbReference>
<dbReference type="AlphaFoldDB" id="A0A8I0FUZ2"/>
<name>A0A8I0FUZ2_9ACTN</name>
<dbReference type="EC" id="3.6.1.11" evidence="3"/>
<dbReference type="PANTHER" id="PTHR30005">
    <property type="entry name" value="EXOPOLYPHOSPHATASE"/>
    <property type="match status" value="1"/>
</dbReference>
<reference evidence="2" key="2">
    <citation type="submission" date="2020-09" db="EMBL/GenBank/DDBJ databases">
        <title>Novel species in genus Aeromicrobium.</title>
        <authorList>
            <person name="Zhang G."/>
        </authorList>
    </citation>
    <scope>NUCLEOTIDE SEQUENCE</scope>
    <source>
        <strain evidence="2">SSW1-57</strain>
    </source>
</reference>
<dbReference type="GO" id="GO:0008894">
    <property type="term" value="F:guanosine-5'-triphosphate,3'-diphosphate diphosphatase activity"/>
    <property type="evidence" value="ECO:0007669"/>
    <property type="project" value="UniProtKB-EC"/>
</dbReference>
<dbReference type="EMBL" id="JACWMT010000001">
    <property type="protein sequence ID" value="MBD1269073.1"/>
    <property type="molecule type" value="Genomic_DNA"/>
</dbReference>
<dbReference type="CDD" id="cd24054">
    <property type="entry name" value="ASKHA_NBD_AaPPX-GppA_MtPPX2-like"/>
    <property type="match status" value="1"/>
</dbReference>
<evidence type="ECO:0000313" key="4">
    <source>
        <dbReference type="Proteomes" id="UP000587211"/>
    </source>
</evidence>
<dbReference type="EMBL" id="JACBZN010000001">
    <property type="protein sequence ID" value="NYI37018.1"/>
    <property type="molecule type" value="Genomic_DNA"/>
</dbReference>
<evidence type="ECO:0000313" key="3">
    <source>
        <dbReference type="EMBL" id="NYI37018.1"/>
    </source>
</evidence>
<dbReference type="Gene3D" id="3.30.420.40">
    <property type="match status" value="1"/>
</dbReference>
<keyword evidence="3" id="KW-0378">Hydrolase</keyword>
<protein>
    <submittedName>
        <fullName evidence="3">Exopolyphosphatase/guanosine-5'-triphosphate, 3'-diphosphate pyrophosphatase</fullName>
        <ecNumber evidence="3">3.6.1.11</ecNumber>
        <ecNumber evidence="3">3.6.1.40</ecNumber>
    </submittedName>
    <submittedName>
        <fullName evidence="2">Ppx/GppA family phosphatase</fullName>
    </submittedName>
</protein>
<reference evidence="3 4" key="1">
    <citation type="submission" date="2020-07" db="EMBL/GenBank/DDBJ databases">
        <title>Sequencing the genomes of 1000 actinobacteria strains.</title>
        <authorList>
            <person name="Klenk H.-P."/>
        </authorList>
    </citation>
    <scope>NUCLEOTIDE SEQUENCE [LARGE SCALE GENOMIC DNA]</scope>
    <source>
        <strain evidence="3 4">DSM 19087</strain>
    </source>
</reference>
<gene>
    <name evidence="3" type="ORF">BJ975_000393</name>
    <name evidence="2" type="ORF">IDH50_02400</name>
</gene>